<keyword evidence="1" id="KW-0539">Nucleus</keyword>
<proteinExistence type="predicted"/>
<dbReference type="SMART" id="SM00066">
    <property type="entry name" value="GAL4"/>
    <property type="match status" value="1"/>
</dbReference>
<dbReference type="PANTHER" id="PTHR37534:SF46">
    <property type="entry name" value="ZN(II)2CYS6 TRANSCRIPTION FACTOR (EUROFUNG)"/>
    <property type="match status" value="1"/>
</dbReference>
<dbReference type="InterPro" id="IPR036864">
    <property type="entry name" value="Zn2-C6_fun-type_DNA-bd_sf"/>
</dbReference>
<dbReference type="Gene3D" id="4.10.240.10">
    <property type="entry name" value="Zn(2)-C6 fungal-type DNA-binding domain"/>
    <property type="match status" value="1"/>
</dbReference>
<dbReference type="SUPFAM" id="SSF57701">
    <property type="entry name" value="Zn2/Cys6 DNA-binding domain"/>
    <property type="match status" value="1"/>
</dbReference>
<evidence type="ECO:0000313" key="5">
    <source>
        <dbReference type="Proteomes" id="UP000663853"/>
    </source>
</evidence>
<gene>
    <name evidence="4" type="ORF">RDB_LOCUS166322</name>
</gene>
<reference evidence="4" key="1">
    <citation type="submission" date="2021-01" db="EMBL/GenBank/DDBJ databases">
        <authorList>
            <person name="Kaushik A."/>
        </authorList>
    </citation>
    <scope>NUCLEOTIDE SEQUENCE</scope>
    <source>
        <strain evidence="4">AG6-10EEA</strain>
    </source>
</reference>
<dbReference type="PROSITE" id="PS00463">
    <property type="entry name" value="ZN2_CY6_FUNGAL_1"/>
    <property type="match status" value="1"/>
</dbReference>
<evidence type="ECO:0000256" key="2">
    <source>
        <dbReference type="SAM" id="MobiDB-lite"/>
    </source>
</evidence>
<dbReference type="AlphaFoldDB" id="A0A8H3DN43"/>
<evidence type="ECO:0000256" key="1">
    <source>
        <dbReference type="ARBA" id="ARBA00023242"/>
    </source>
</evidence>
<dbReference type="Proteomes" id="UP000663853">
    <property type="component" value="Unassembled WGS sequence"/>
</dbReference>
<dbReference type="InterPro" id="IPR001138">
    <property type="entry name" value="Zn2Cys6_DnaBD"/>
</dbReference>
<evidence type="ECO:0000259" key="3">
    <source>
        <dbReference type="PROSITE" id="PS50048"/>
    </source>
</evidence>
<name>A0A8H3DN43_9AGAM</name>
<evidence type="ECO:0000313" key="4">
    <source>
        <dbReference type="EMBL" id="CAE6529969.1"/>
    </source>
</evidence>
<feature type="domain" description="Zn(2)-C6 fungal-type" evidence="3">
    <location>
        <begin position="14"/>
        <end position="42"/>
    </location>
</feature>
<dbReference type="Pfam" id="PF00172">
    <property type="entry name" value="Zn_clus"/>
    <property type="match status" value="1"/>
</dbReference>
<organism evidence="4 5">
    <name type="scientific">Rhizoctonia solani</name>
    <dbReference type="NCBI Taxonomy" id="456999"/>
    <lineage>
        <taxon>Eukaryota</taxon>
        <taxon>Fungi</taxon>
        <taxon>Dikarya</taxon>
        <taxon>Basidiomycota</taxon>
        <taxon>Agaricomycotina</taxon>
        <taxon>Agaricomycetes</taxon>
        <taxon>Cantharellales</taxon>
        <taxon>Ceratobasidiaceae</taxon>
        <taxon>Rhizoctonia</taxon>
    </lineage>
</organism>
<sequence length="499" mass="55393">MPRLNLKPGPVPKSCLTCRQRRKKCDLSRPYCNRCLKGGYDCLGYERSEPCATAHQEGPTVPNSSRSGPISPAGLQARSEAPNSVAVEVSEEWQGPVDTNTGCDPKPSASGAAPLYGMSRAISLANEDCASTNFSDDFDRLWPEEPSKLMAYSHPRTHQACAGRVLDANSTVKPTRSSLSRVLGTLFYSIPSSVNATQMMGENHFSLVLSEYDFQRLKFWFAAPAPAIRGYLEAQLKESKKMKWTLHLGASLYRALSQDPRSATVQGYIGWIDKLDQKFTTISRSNLPLDDVADLLMVQLELASLKFSIVDSSSGYVLLQKAVPRFLQLVAADTNLYTEHPDGNLVASFPRTLCAPRHELERFVIYDTIAALLLGVPPLIEYGYDGECDSSLHKLEWMHGIPVALVEIISQINSWRAGSSVPLDDWQALERRVLAWQTPPPASDEASTTECISIGRVSVQESWRHVVLIYIYMVYPPSFDYLSWMTEAELLGYVQGFIP</sequence>
<dbReference type="PROSITE" id="PS50048">
    <property type="entry name" value="ZN2_CY6_FUNGAL_2"/>
    <property type="match status" value="1"/>
</dbReference>
<comment type="caution">
    <text evidence="4">The sequence shown here is derived from an EMBL/GenBank/DDBJ whole genome shotgun (WGS) entry which is preliminary data.</text>
</comment>
<dbReference type="GO" id="GO:0008270">
    <property type="term" value="F:zinc ion binding"/>
    <property type="evidence" value="ECO:0007669"/>
    <property type="project" value="InterPro"/>
</dbReference>
<dbReference type="GO" id="GO:0000981">
    <property type="term" value="F:DNA-binding transcription factor activity, RNA polymerase II-specific"/>
    <property type="evidence" value="ECO:0007669"/>
    <property type="project" value="InterPro"/>
</dbReference>
<feature type="region of interest" description="Disordered" evidence="2">
    <location>
        <begin position="53"/>
        <end position="110"/>
    </location>
</feature>
<accession>A0A8H3DN43</accession>
<dbReference type="EMBL" id="CAJMXA010003979">
    <property type="protein sequence ID" value="CAE6529969.1"/>
    <property type="molecule type" value="Genomic_DNA"/>
</dbReference>
<protein>
    <recommendedName>
        <fullName evidence="3">Zn(2)-C6 fungal-type domain-containing protein</fullName>
    </recommendedName>
</protein>
<dbReference type="CDD" id="cd00067">
    <property type="entry name" value="GAL4"/>
    <property type="match status" value="1"/>
</dbReference>
<dbReference type="PANTHER" id="PTHR37534">
    <property type="entry name" value="TRANSCRIPTIONAL ACTIVATOR PROTEIN UGA3"/>
    <property type="match status" value="1"/>
</dbReference>